<dbReference type="CDD" id="cd08177">
    <property type="entry name" value="MAR"/>
    <property type="match status" value="1"/>
</dbReference>
<name>A0AAJ0FT39_9HYPO</name>
<dbReference type="PANTHER" id="PTHR11496:SF105">
    <property type="entry name" value="REDUCTASE, PUTATIVE (AFU_ORTHOLOGUE AFUA_6G07090)-RELATED"/>
    <property type="match status" value="1"/>
</dbReference>
<gene>
    <name evidence="5" type="ORF">QQS21_006772</name>
</gene>
<dbReference type="GO" id="GO:0004022">
    <property type="term" value="F:alcohol dehydrogenase (NAD+) activity"/>
    <property type="evidence" value="ECO:0007669"/>
    <property type="project" value="TreeGrafter"/>
</dbReference>
<dbReference type="InterPro" id="IPR056798">
    <property type="entry name" value="ADH_Fe_C"/>
</dbReference>
<proteinExistence type="predicted"/>
<dbReference type="Pfam" id="PF25137">
    <property type="entry name" value="ADH_Fe_C"/>
    <property type="match status" value="1"/>
</dbReference>
<sequence>MASHFVYSPNPARVIFGTGTLNELPAELSRLNAGKPLVLSTPGQASRAESISNLLQGKIAGIYSKARMHTPVNVTQEACEEATKMQADALVSIGGGSTIGLGKAVSFRIGLPHITIPTTYAGSEVTPVLGETENGVKTTKSDPKILPATVIYDVDLTLTLPAGLTATSGVNAMAHAIEGLYAQNTNPVIKLMALDGIRALAEALPVLSKQPSNKKSRESALYGAWLCGQVLGHVGMSIHHKLCHTLGGSFDLPHAQTHTVVLPHALSYNAPNIDPEIMAALAKALPGSEGDAVRGLNVLLKSIKVDRSLKTLGFKEEDIDKAAELALAKPYWNPRKVEQTPVRELIRRAWAGEDARADL</sequence>
<evidence type="ECO:0008006" key="7">
    <source>
        <dbReference type="Google" id="ProtNLM"/>
    </source>
</evidence>
<dbReference type="GO" id="GO:0018506">
    <property type="term" value="F:maleylacetate reductase activity"/>
    <property type="evidence" value="ECO:0007669"/>
    <property type="project" value="InterPro"/>
</dbReference>
<reference evidence="5" key="1">
    <citation type="submission" date="2023-06" db="EMBL/GenBank/DDBJ databases">
        <title>Conoideocrella luteorostrata (Hypocreales: Clavicipitaceae), a potential biocontrol fungus for elongate hemlock scale in United States Christmas tree production areas.</title>
        <authorList>
            <person name="Barrett H."/>
            <person name="Lovett B."/>
            <person name="Macias A.M."/>
            <person name="Stajich J.E."/>
            <person name="Kasson M.T."/>
        </authorList>
    </citation>
    <scope>NUCLEOTIDE SEQUENCE</scope>
    <source>
        <strain evidence="5">ARSEF 14590</strain>
    </source>
</reference>
<keyword evidence="1" id="KW-0560">Oxidoreductase</keyword>
<evidence type="ECO:0000313" key="5">
    <source>
        <dbReference type="EMBL" id="KAK2595497.1"/>
    </source>
</evidence>
<dbReference type="PANTHER" id="PTHR11496">
    <property type="entry name" value="ALCOHOL DEHYDROGENASE"/>
    <property type="match status" value="1"/>
</dbReference>
<dbReference type="GO" id="GO:0046872">
    <property type="term" value="F:metal ion binding"/>
    <property type="evidence" value="ECO:0007669"/>
    <property type="project" value="InterPro"/>
</dbReference>
<comment type="caution">
    <text evidence="5">The sequence shown here is derived from an EMBL/GenBank/DDBJ whole genome shotgun (WGS) entry which is preliminary data.</text>
</comment>
<dbReference type="InterPro" id="IPR039697">
    <property type="entry name" value="Alcohol_dehydrogenase_Fe"/>
</dbReference>
<dbReference type="Gene3D" id="1.20.1090.10">
    <property type="entry name" value="Dehydroquinate synthase-like - alpha domain"/>
    <property type="match status" value="1"/>
</dbReference>
<dbReference type="Pfam" id="PF00465">
    <property type="entry name" value="Fe-ADH"/>
    <property type="match status" value="1"/>
</dbReference>
<dbReference type="Gene3D" id="3.40.50.1970">
    <property type="match status" value="1"/>
</dbReference>
<feature type="domain" description="Alcohol dehydrogenase iron-type/glycerol dehydrogenase GldA" evidence="3">
    <location>
        <begin position="11"/>
        <end position="153"/>
    </location>
</feature>
<dbReference type="InterPro" id="IPR034786">
    <property type="entry name" value="MAR"/>
</dbReference>
<keyword evidence="6" id="KW-1185">Reference proteome</keyword>
<feature type="domain" description="Fe-containing alcohol dehydrogenase-like C-terminal" evidence="4">
    <location>
        <begin position="165"/>
        <end position="350"/>
    </location>
</feature>
<evidence type="ECO:0000259" key="3">
    <source>
        <dbReference type="Pfam" id="PF00465"/>
    </source>
</evidence>
<dbReference type="InterPro" id="IPR001670">
    <property type="entry name" value="ADH_Fe/GldA"/>
</dbReference>
<dbReference type="AlphaFoldDB" id="A0AAJ0FT39"/>
<evidence type="ECO:0000256" key="1">
    <source>
        <dbReference type="ARBA" id="ARBA00023002"/>
    </source>
</evidence>
<dbReference type="EMBL" id="JASWJB010000130">
    <property type="protein sequence ID" value="KAK2595497.1"/>
    <property type="molecule type" value="Genomic_DNA"/>
</dbReference>
<dbReference type="Proteomes" id="UP001251528">
    <property type="component" value="Unassembled WGS sequence"/>
</dbReference>
<accession>A0AAJ0FT39</accession>
<dbReference type="GO" id="GO:0005739">
    <property type="term" value="C:mitochondrion"/>
    <property type="evidence" value="ECO:0007669"/>
    <property type="project" value="TreeGrafter"/>
</dbReference>
<organism evidence="5 6">
    <name type="scientific">Conoideocrella luteorostrata</name>
    <dbReference type="NCBI Taxonomy" id="1105319"/>
    <lineage>
        <taxon>Eukaryota</taxon>
        <taxon>Fungi</taxon>
        <taxon>Dikarya</taxon>
        <taxon>Ascomycota</taxon>
        <taxon>Pezizomycotina</taxon>
        <taxon>Sordariomycetes</taxon>
        <taxon>Hypocreomycetidae</taxon>
        <taxon>Hypocreales</taxon>
        <taxon>Clavicipitaceae</taxon>
        <taxon>Conoideocrella</taxon>
    </lineage>
</organism>
<keyword evidence="2" id="KW-0520">NAD</keyword>
<evidence type="ECO:0000313" key="6">
    <source>
        <dbReference type="Proteomes" id="UP001251528"/>
    </source>
</evidence>
<dbReference type="SUPFAM" id="SSF56796">
    <property type="entry name" value="Dehydroquinate synthase-like"/>
    <property type="match status" value="1"/>
</dbReference>
<evidence type="ECO:0000256" key="2">
    <source>
        <dbReference type="ARBA" id="ARBA00023027"/>
    </source>
</evidence>
<protein>
    <recommendedName>
        <fullName evidence="7">Maleylacetate reductase</fullName>
    </recommendedName>
</protein>
<evidence type="ECO:0000259" key="4">
    <source>
        <dbReference type="Pfam" id="PF25137"/>
    </source>
</evidence>